<organism evidence="7 8">
    <name type="scientific">Physcomitrium patens</name>
    <name type="common">Spreading-leaved earth moss</name>
    <name type="synonym">Physcomitrella patens</name>
    <dbReference type="NCBI Taxonomy" id="3218"/>
    <lineage>
        <taxon>Eukaryota</taxon>
        <taxon>Viridiplantae</taxon>
        <taxon>Streptophyta</taxon>
        <taxon>Embryophyta</taxon>
        <taxon>Bryophyta</taxon>
        <taxon>Bryophytina</taxon>
        <taxon>Bryopsida</taxon>
        <taxon>Funariidae</taxon>
        <taxon>Funariales</taxon>
        <taxon>Funariaceae</taxon>
        <taxon>Physcomitrium</taxon>
    </lineage>
</organism>
<evidence type="ECO:0000256" key="2">
    <source>
        <dbReference type="ARBA" id="ARBA00022679"/>
    </source>
</evidence>
<evidence type="ECO:0000256" key="5">
    <source>
        <dbReference type="SAM" id="SignalP"/>
    </source>
</evidence>
<name>A0A7I4CSL1_PHYPA</name>
<reference evidence="7" key="3">
    <citation type="submission" date="2020-12" db="UniProtKB">
        <authorList>
            <consortium name="EnsemblPlants"/>
        </authorList>
    </citation>
    <scope>IDENTIFICATION</scope>
</reference>
<dbReference type="Gene3D" id="2.40.50.140">
    <property type="entry name" value="Nucleic acid-binding proteins"/>
    <property type="match status" value="1"/>
</dbReference>
<keyword evidence="8" id="KW-1185">Reference proteome</keyword>
<feature type="binding site" evidence="4">
    <location>
        <position position="520"/>
    </location>
    <ligand>
        <name>S-adenosyl-L-methionine</name>
        <dbReference type="ChEBI" id="CHEBI:59789"/>
    </ligand>
</feature>
<dbReference type="InParanoid" id="A0A7I4CSL1"/>
<dbReference type="AlphaFoldDB" id="A0A7I4CSL1"/>
<keyword evidence="3 4" id="KW-0949">S-adenosyl-L-methionine</keyword>
<evidence type="ECO:0000313" key="8">
    <source>
        <dbReference type="Proteomes" id="UP000006727"/>
    </source>
</evidence>
<feature type="binding site" evidence="4">
    <location>
        <position position="420"/>
    </location>
    <ligand>
        <name>S-adenosyl-L-methionine</name>
        <dbReference type="ChEBI" id="CHEBI:59789"/>
    </ligand>
</feature>
<dbReference type="NCBIfam" id="TIGR00479">
    <property type="entry name" value="rumA"/>
    <property type="match status" value="1"/>
</dbReference>
<feature type="chain" id="PRO_5029494234" description="TRAM domain-containing protein" evidence="5">
    <location>
        <begin position="20"/>
        <end position="600"/>
    </location>
</feature>
<evidence type="ECO:0000313" key="7">
    <source>
        <dbReference type="EnsemblPlants" id="Pp3c25_5440V3.8"/>
    </source>
</evidence>
<dbReference type="Pfam" id="PF05958">
    <property type="entry name" value="tRNA_U5-meth_tr"/>
    <property type="match status" value="1"/>
</dbReference>
<dbReference type="InterPro" id="IPR012340">
    <property type="entry name" value="NA-bd_OB-fold"/>
</dbReference>
<accession>A0A7I4CSL1</accession>
<keyword evidence="1 4" id="KW-0489">Methyltransferase</keyword>
<dbReference type="Gene3D" id="3.40.50.150">
    <property type="entry name" value="Vaccinia Virus protein VP39"/>
    <property type="match status" value="1"/>
</dbReference>
<dbReference type="PROSITE" id="PS01231">
    <property type="entry name" value="TRMA_2"/>
    <property type="match status" value="1"/>
</dbReference>
<keyword evidence="2 4" id="KW-0808">Transferase</keyword>
<feature type="binding site" evidence="4">
    <location>
        <position position="472"/>
    </location>
    <ligand>
        <name>S-adenosyl-L-methionine</name>
        <dbReference type="ChEBI" id="CHEBI:59789"/>
    </ligand>
</feature>
<reference evidence="7 8" key="1">
    <citation type="journal article" date="2008" name="Science">
        <title>The Physcomitrella genome reveals evolutionary insights into the conquest of land by plants.</title>
        <authorList>
            <person name="Rensing S."/>
            <person name="Lang D."/>
            <person name="Zimmer A."/>
            <person name="Terry A."/>
            <person name="Salamov A."/>
            <person name="Shapiro H."/>
            <person name="Nishiyama T."/>
            <person name="Perroud P.-F."/>
            <person name="Lindquist E."/>
            <person name="Kamisugi Y."/>
            <person name="Tanahashi T."/>
            <person name="Sakakibara K."/>
            <person name="Fujita T."/>
            <person name="Oishi K."/>
            <person name="Shin-I T."/>
            <person name="Kuroki Y."/>
            <person name="Toyoda A."/>
            <person name="Suzuki Y."/>
            <person name="Hashimoto A."/>
            <person name="Yamaguchi K."/>
            <person name="Sugano A."/>
            <person name="Kohara Y."/>
            <person name="Fujiyama A."/>
            <person name="Anterola A."/>
            <person name="Aoki S."/>
            <person name="Ashton N."/>
            <person name="Barbazuk W.B."/>
            <person name="Barker E."/>
            <person name="Bennetzen J."/>
            <person name="Bezanilla M."/>
            <person name="Blankenship R."/>
            <person name="Cho S.H."/>
            <person name="Dutcher S."/>
            <person name="Estelle M."/>
            <person name="Fawcett J.A."/>
            <person name="Gundlach H."/>
            <person name="Hanada K."/>
            <person name="Heyl A."/>
            <person name="Hicks K.A."/>
            <person name="Hugh J."/>
            <person name="Lohr M."/>
            <person name="Mayer K."/>
            <person name="Melkozernov A."/>
            <person name="Murata T."/>
            <person name="Nelson D."/>
            <person name="Pils B."/>
            <person name="Prigge M."/>
            <person name="Reiss B."/>
            <person name="Renner T."/>
            <person name="Rombauts S."/>
            <person name="Rushton P."/>
            <person name="Sanderfoot A."/>
            <person name="Schween G."/>
            <person name="Shiu S.-H."/>
            <person name="Stueber K."/>
            <person name="Theodoulou F.L."/>
            <person name="Tu H."/>
            <person name="Van de Peer Y."/>
            <person name="Verrier P.J."/>
            <person name="Waters E."/>
            <person name="Wood A."/>
            <person name="Yang L."/>
            <person name="Cove D."/>
            <person name="Cuming A."/>
            <person name="Hasebe M."/>
            <person name="Lucas S."/>
            <person name="Mishler D.B."/>
            <person name="Reski R."/>
            <person name="Grigoriev I."/>
            <person name="Quatrano R.S."/>
            <person name="Boore J.L."/>
        </authorList>
    </citation>
    <scope>NUCLEOTIDE SEQUENCE [LARGE SCALE GENOMIC DNA]</scope>
    <source>
        <strain evidence="7 8">cv. Gransden 2004</strain>
    </source>
</reference>
<dbReference type="InterPro" id="IPR029063">
    <property type="entry name" value="SAM-dependent_MTases_sf"/>
</dbReference>
<sequence length="600" mass="66891">MQCGPVLAMATALLGRCLSSMHCSCHPPRANFRVPLLTTRKPSLSFRVSGPRYAPRCEYSSEVAAESDDGTHVGETQELESLSESIKNAKNASDKPKNFFPKKGQDLEMVCESLAYKGLGLCKVVDTGFVVFCERALPGERLIARILKKKKGFAEAYKLKTLSVHDNAVEAPCEYFGECGGCKTQNLTYEAQLREKEQQVHDLIARLGKFGNSPLSGEPGSYMMPIVPCATPYAYRNKMEFSYGTKKWKSKGLFVSPKLEDVNESGPKLEFALGLHAPGRFDKIMPIHNCLLQHDVSNQVLKLVQDHGERHLEELPPYDVRTHEGFLKHLTIRSGRDCETGQLQLMVNFVTKGDKKDLLQPLVDQITTSFPQVVSIVNNVNSAVGPSSIVDKEHVLYGKAYITERLRGLVFEISANSFFQTNTSQAEVLYQKVEEQCALKGDGSEVLLDLFCGTGTIGLSMAKRVKHVYGYELVQEAVVDARRNAARNGIQNATFIQGDLNKLTDEFGKDFPRPDVVITDPNRPGMHIKLIKYLLQLRARRIVYISCNPATCARDLDLLCHTGDEGVESPTRYRLVHVQPVDMFPQTPHIECITTLELCE</sequence>
<reference evidence="7 8" key="2">
    <citation type="journal article" date="2018" name="Plant J.">
        <title>The Physcomitrella patens chromosome-scale assembly reveals moss genome structure and evolution.</title>
        <authorList>
            <person name="Lang D."/>
            <person name="Ullrich K.K."/>
            <person name="Murat F."/>
            <person name="Fuchs J."/>
            <person name="Jenkins J."/>
            <person name="Haas F.B."/>
            <person name="Piednoel M."/>
            <person name="Gundlach H."/>
            <person name="Van Bel M."/>
            <person name="Meyberg R."/>
            <person name="Vives C."/>
            <person name="Morata J."/>
            <person name="Symeonidi A."/>
            <person name="Hiss M."/>
            <person name="Muchero W."/>
            <person name="Kamisugi Y."/>
            <person name="Saleh O."/>
            <person name="Blanc G."/>
            <person name="Decker E.L."/>
            <person name="van Gessel N."/>
            <person name="Grimwood J."/>
            <person name="Hayes R.D."/>
            <person name="Graham S.W."/>
            <person name="Gunter L.E."/>
            <person name="McDaniel S.F."/>
            <person name="Hoernstein S.N.W."/>
            <person name="Larsson A."/>
            <person name="Li F.W."/>
            <person name="Perroud P.F."/>
            <person name="Phillips J."/>
            <person name="Ranjan P."/>
            <person name="Rokshar D.S."/>
            <person name="Rothfels C.J."/>
            <person name="Schneider L."/>
            <person name="Shu S."/>
            <person name="Stevenson D.W."/>
            <person name="Thummler F."/>
            <person name="Tillich M."/>
            <person name="Villarreal Aguilar J.C."/>
            <person name="Widiez T."/>
            <person name="Wong G.K."/>
            <person name="Wymore A."/>
            <person name="Zhang Y."/>
            <person name="Zimmer A.D."/>
            <person name="Quatrano R.S."/>
            <person name="Mayer K.F.X."/>
            <person name="Goodstein D."/>
            <person name="Casacuberta J.M."/>
            <person name="Vandepoele K."/>
            <person name="Reski R."/>
            <person name="Cuming A.C."/>
            <person name="Tuskan G.A."/>
            <person name="Maumus F."/>
            <person name="Salse J."/>
            <person name="Schmutz J."/>
            <person name="Rensing S.A."/>
        </authorList>
    </citation>
    <scope>NUCLEOTIDE SEQUENCE [LARGE SCALE GENOMIC DNA]</scope>
    <source>
        <strain evidence="7 8">cv. Gransden 2004</strain>
    </source>
</reference>
<evidence type="ECO:0000259" key="6">
    <source>
        <dbReference type="PROSITE" id="PS50926"/>
    </source>
</evidence>
<feature type="binding site" evidence="4">
    <location>
        <position position="451"/>
    </location>
    <ligand>
        <name>S-adenosyl-L-methionine</name>
        <dbReference type="ChEBI" id="CHEBI:59789"/>
    </ligand>
</feature>
<dbReference type="GO" id="GO:0008173">
    <property type="term" value="F:RNA methyltransferase activity"/>
    <property type="evidence" value="ECO:0007669"/>
    <property type="project" value="InterPro"/>
</dbReference>
<dbReference type="GO" id="GO:0001510">
    <property type="term" value="P:RNA methylation"/>
    <property type="evidence" value="ECO:0007669"/>
    <property type="project" value="UniProtKB-ARBA"/>
</dbReference>
<proteinExistence type="inferred from homology"/>
<dbReference type="GO" id="GO:0008757">
    <property type="term" value="F:S-adenosylmethionine-dependent methyltransferase activity"/>
    <property type="evidence" value="ECO:0007669"/>
    <property type="project" value="UniProtKB-ARBA"/>
</dbReference>
<feature type="active site" description="Nucleophile" evidence="4">
    <location>
        <position position="547"/>
    </location>
</feature>
<dbReference type="FunCoup" id="A0A7I4CSL1">
    <property type="interactions" value="892"/>
</dbReference>
<dbReference type="InterPro" id="IPR030391">
    <property type="entry name" value="MeTrfase_TrmA_CS"/>
</dbReference>
<dbReference type="CDD" id="cd02440">
    <property type="entry name" value="AdoMet_MTases"/>
    <property type="match status" value="1"/>
</dbReference>
<dbReference type="InterPro" id="IPR010280">
    <property type="entry name" value="U5_MeTrfase_fam"/>
</dbReference>
<dbReference type="InterPro" id="IPR002792">
    <property type="entry name" value="TRAM_dom"/>
</dbReference>
<dbReference type="Gene3D" id="2.40.50.1070">
    <property type="match status" value="1"/>
</dbReference>
<dbReference type="EnsemblPlants" id="Pp3c25_5440V3.8">
    <property type="protein sequence ID" value="Pp3c25_5440V3.8"/>
    <property type="gene ID" value="Pp3c25_5440"/>
</dbReference>
<evidence type="ECO:0000256" key="4">
    <source>
        <dbReference type="PROSITE-ProRule" id="PRU01024"/>
    </source>
</evidence>
<feature type="signal peptide" evidence="5">
    <location>
        <begin position="1"/>
        <end position="19"/>
    </location>
</feature>
<dbReference type="OrthoDB" id="10250660at2759"/>
<dbReference type="PROSITE" id="PS50926">
    <property type="entry name" value="TRAM"/>
    <property type="match status" value="1"/>
</dbReference>
<keyword evidence="5" id="KW-0732">Signal</keyword>
<dbReference type="FunFam" id="2.40.50.1070:FF:000003">
    <property type="entry name" value="23S rRNA (Uracil-5-)-methyltransferase RumA"/>
    <property type="match status" value="1"/>
</dbReference>
<dbReference type="PANTHER" id="PTHR11061">
    <property type="entry name" value="RNA M5U METHYLTRANSFERASE"/>
    <property type="match status" value="1"/>
</dbReference>
<dbReference type="Gramene" id="Pp3c25_5440V3.8">
    <property type="protein sequence ID" value="Pp3c25_5440V3.8"/>
    <property type="gene ID" value="Pp3c25_5440"/>
</dbReference>
<comment type="similarity">
    <text evidence="4">Belongs to the class I-like SAM-binding methyltransferase superfamily. RNA M5U methyltransferase family.</text>
</comment>
<evidence type="ECO:0000256" key="3">
    <source>
        <dbReference type="ARBA" id="ARBA00022691"/>
    </source>
</evidence>
<dbReference type="PROSITE" id="PS51687">
    <property type="entry name" value="SAM_MT_RNA_M5U"/>
    <property type="match status" value="1"/>
</dbReference>
<dbReference type="Proteomes" id="UP000006727">
    <property type="component" value="Chromosome 25"/>
</dbReference>
<dbReference type="OMA" id="GGCKWQH"/>
<feature type="domain" description="TRAM" evidence="6">
    <location>
        <begin position="100"/>
        <end position="160"/>
    </location>
</feature>
<dbReference type="EMBL" id="ABEU02000025">
    <property type="status" value="NOT_ANNOTATED_CDS"/>
    <property type="molecule type" value="Genomic_DNA"/>
</dbReference>
<gene>
    <name evidence="7" type="primary">LOC112277465</name>
</gene>
<evidence type="ECO:0000256" key="1">
    <source>
        <dbReference type="ARBA" id="ARBA00022603"/>
    </source>
</evidence>
<dbReference type="SUPFAM" id="SSF53335">
    <property type="entry name" value="S-adenosyl-L-methionine-dependent methyltransferases"/>
    <property type="match status" value="1"/>
</dbReference>
<dbReference type="FunFam" id="3.40.50.150:FF:000009">
    <property type="entry name" value="23S rRNA (Uracil(1939)-C(5))-methyltransferase RlmD"/>
    <property type="match status" value="1"/>
</dbReference>
<dbReference type="SUPFAM" id="SSF50249">
    <property type="entry name" value="Nucleic acid-binding proteins"/>
    <property type="match status" value="1"/>
</dbReference>
<dbReference type="GO" id="GO:0006396">
    <property type="term" value="P:RNA processing"/>
    <property type="evidence" value="ECO:0007669"/>
    <property type="project" value="InterPro"/>
</dbReference>
<dbReference type="PANTHER" id="PTHR11061:SF30">
    <property type="entry name" value="TRNA (URACIL(54)-C(5))-METHYLTRANSFERASE"/>
    <property type="match status" value="1"/>
</dbReference>
<protein>
    <recommendedName>
        <fullName evidence="6">TRAM domain-containing protein</fullName>
    </recommendedName>
</protein>